<name>A0A803QWQ8_CANSA</name>
<dbReference type="Gramene" id="novel_model_2341_5bd9a17a">
    <property type="protein sequence ID" value="cds.novel_model_2341_5bd9a17a"/>
    <property type="gene ID" value="novel_gene_1249_5bd9a17a"/>
</dbReference>
<dbReference type="EMBL" id="UZAU01000245">
    <property type="status" value="NOT_ANNOTATED_CDS"/>
    <property type="molecule type" value="Genomic_DNA"/>
</dbReference>
<evidence type="ECO:0000256" key="1">
    <source>
        <dbReference type="SAM" id="MobiDB-lite"/>
    </source>
</evidence>
<evidence type="ECO:0000313" key="3">
    <source>
        <dbReference type="Proteomes" id="UP000596661"/>
    </source>
</evidence>
<protein>
    <submittedName>
        <fullName evidence="2">Uncharacterized protein</fullName>
    </submittedName>
</protein>
<feature type="region of interest" description="Disordered" evidence="1">
    <location>
        <begin position="25"/>
        <end position="56"/>
    </location>
</feature>
<proteinExistence type="predicted"/>
<accession>A0A803QWQ8</accession>
<keyword evidence="3" id="KW-1185">Reference proteome</keyword>
<evidence type="ECO:0000313" key="2">
    <source>
        <dbReference type="EnsemblPlants" id="cds.novel_model_2341_5bd9a17a"/>
    </source>
</evidence>
<sequence>MSFFITLFQNLRSLILRRFPFISQNQSQSQNQNQNQNRSQSQSQKKNQNRNQSQRWNRSQFTSHILFLRNHSLSSHILRSHFHHQNPRLIV</sequence>
<dbReference type="Proteomes" id="UP000596661">
    <property type="component" value="Chromosome 3"/>
</dbReference>
<reference evidence="2" key="2">
    <citation type="submission" date="2021-03" db="UniProtKB">
        <authorList>
            <consortium name="EnsemblPlants"/>
        </authorList>
    </citation>
    <scope>IDENTIFICATION</scope>
</reference>
<organism evidence="2 3">
    <name type="scientific">Cannabis sativa</name>
    <name type="common">Hemp</name>
    <name type="synonym">Marijuana</name>
    <dbReference type="NCBI Taxonomy" id="3483"/>
    <lineage>
        <taxon>Eukaryota</taxon>
        <taxon>Viridiplantae</taxon>
        <taxon>Streptophyta</taxon>
        <taxon>Embryophyta</taxon>
        <taxon>Tracheophyta</taxon>
        <taxon>Spermatophyta</taxon>
        <taxon>Magnoliopsida</taxon>
        <taxon>eudicotyledons</taxon>
        <taxon>Gunneridae</taxon>
        <taxon>Pentapetalae</taxon>
        <taxon>rosids</taxon>
        <taxon>fabids</taxon>
        <taxon>Rosales</taxon>
        <taxon>Cannabaceae</taxon>
        <taxon>Cannabis</taxon>
    </lineage>
</organism>
<dbReference type="EnsemblPlants" id="novel_model_2341_5bd9a17a">
    <property type="protein sequence ID" value="cds.novel_model_2341_5bd9a17a"/>
    <property type="gene ID" value="novel_gene_1249_5bd9a17a"/>
</dbReference>
<dbReference type="AlphaFoldDB" id="A0A803QWQ8"/>
<reference evidence="2" key="1">
    <citation type="submission" date="2018-11" db="EMBL/GenBank/DDBJ databases">
        <authorList>
            <person name="Grassa J C."/>
        </authorList>
    </citation>
    <scope>NUCLEOTIDE SEQUENCE [LARGE SCALE GENOMIC DNA]</scope>
</reference>